<feature type="region of interest" description="Disordered" evidence="1">
    <location>
        <begin position="1"/>
        <end position="26"/>
    </location>
</feature>
<reference evidence="2" key="2">
    <citation type="submission" date="2020-09" db="EMBL/GenBank/DDBJ databases">
        <authorList>
            <person name="Sun Q."/>
            <person name="Ohkuma M."/>
        </authorList>
    </citation>
    <scope>NUCLEOTIDE SEQUENCE</scope>
    <source>
        <strain evidence="2">JCM 3091</strain>
    </source>
</reference>
<organism evidence="2 3">
    <name type="scientific">Pilimelia terevasa</name>
    <dbReference type="NCBI Taxonomy" id="53372"/>
    <lineage>
        <taxon>Bacteria</taxon>
        <taxon>Bacillati</taxon>
        <taxon>Actinomycetota</taxon>
        <taxon>Actinomycetes</taxon>
        <taxon>Micromonosporales</taxon>
        <taxon>Micromonosporaceae</taxon>
        <taxon>Pilimelia</taxon>
    </lineage>
</organism>
<reference evidence="2" key="1">
    <citation type="journal article" date="2014" name="Int. J. Syst. Evol. Microbiol.">
        <title>Complete genome sequence of Corynebacterium casei LMG S-19264T (=DSM 44701T), isolated from a smear-ripened cheese.</title>
        <authorList>
            <consortium name="US DOE Joint Genome Institute (JGI-PGF)"/>
            <person name="Walter F."/>
            <person name="Albersmeier A."/>
            <person name="Kalinowski J."/>
            <person name="Ruckert C."/>
        </authorList>
    </citation>
    <scope>NUCLEOTIDE SEQUENCE</scope>
    <source>
        <strain evidence="2">JCM 3091</strain>
    </source>
</reference>
<keyword evidence="3" id="KW-1185">Reference proteome</keyword>
<evidence type="ECO:0000313" key="2">
    <source>
        <dbReference type="EMBL" id="GGK40609.1"/>
    </source>
</evidence>
<evidence type="ECO:0000313" key="3">
    <source>
        <dbReference type="Proteomes" id="UP000662200"/>
    </source>
</evidence>
<evidence type="ECO:0008006" key="4">
    <source>
        <dbReference type="Google" id="ProtNLM"/>
    </source>
</evidence>
<gene>
    <name evidence="2" type="ORF">GCM10010124_36760</name>
</gene>
<feature type="compositionally biased region" description="Polar residues" evidence="1">
    <location>
        <begin position="1"/>
        <end position="11"/>
    </location>
</feature>
<comment type="caution">
    <text evidence="2">The sequence shown here is derived from an EMBL/GenBank/DDBJ whole genome shotgun (WGS) entry which is preliminary data.</text>
</comment>
<dbReference type="RefSeq" id="WP_229789879.1">
    <property type="nucleotide sequence ID" value="NZ_BMQC01000018.1"/>
</dbReference>
<accession>A0A8J3FJW5</accession>
<proteinExistence type="predicted"/>
<dbReference type="EMBL" id="BMQC01000018">
    <property type="protein sequence ID" value="GGK40609.1"/>
    <property type="molecule type" value="Genomic_DNA"/>
</dbReference>
<sequence>MSASDPASPQNPKRGRGPGRGRYQANGWSPAQIRALGTLTNIETAGSIFGLTRGAAYRLAANGDFPVPLVRVRTQYRVPVAEILRALCLAVHDEDPDP</sequence>
<evidence type="ECO:0000256" key="1">
    <source>
        <dbReference type="SAM" id="MobiDB-lite"/>
    </source>
</evidence>
<protein>
    <recommendedName>
        <fullName evidence="4">Helix-turn-helix domain-containing protein</fullName>
    </recommendedName>
</protein>
<dbReference type="Proteomes" id="UP000662200">
    <property type="component" value="Unassembled WGS sequence"/>
</dbReference>
<name>A0A8J3FJW5_9ACTN</name>
<dbReference type="AlphaFoldDB" id="A0A8J3FJW5"/>